<dbReference type="AlphaFoldDB" id="A0A3M6T8Y8"/>
<dbReference type="Proteomes" id="UP000275408">
    <property type="component" value="Unassembled WGS sequence"/>
</dbReference>
<reference evidence="1 2" key="1">
    <citation type="journal article" date="2018" name="Sci. Rep.">
        <title>Comparative analysis of the Pocillopora damicornis genome highlights role of immune system in coral evolution.</title>
        <authorList>
            <person name="Cunning R."/>
            <person name="Bay R.A."/>
            <person name="Gillette P."/>
            <person name="Baker A.C."/>
            <person name="Traylor-Knowles N."/>
        </authorList>
    </citation>
    <scope>NUCLEOTIDE SEQUENCE [LARGE SCALE GENOMIC DNA]</scope>
    <source>
        <strain evidence="1">RSMAS</strain>
        <tissue evidence="1">Whole animal</tissue>
    </source>
</reference>
<organism evidence="1 2">
    <name type="scientific">Pocillopora damicornis</name>
    <name type="common">Cauliflower coral</name>
    <name type="synonym">Millepora damicornis</name>
    <dbReference type="NCBI Taxonomy" id="46731"/>
    <lineage>
        <taxon>Eukaryota</taxon>
        <taxon>Metazoa</taxon>
        <taxon>Cnidaria</taxon>
        <taxon>Anthozoa</taxon>
        <taxon>Hexacorallia</taxon>
        <taxon>Scleractinia</taxon>
        <taxon>Astrocoeniina</taxon>
        <taxon>Pocilloporidae</taxon>
        <taxon>Pocillopora</taxon>
    </lineage>
</organism>
<sequence>MSKLYVVDSQKGTLAEVRLHYPASVKVAASGYTNPIAVAMVHGTVIVAERMGIRLLPRPGFQVVSLLWGNEKAEMEAFVARHEVHSNKKSVTSKGTKVDLEPCLTTLVTMTSYADEILFIADTGNKKLAEVRVKRADFKPECNVRTVMNLKERVNPTGLCVVEGQQKLLLADSGTSGGLVVLNLKTEVPYTTSHTLKRFSFEASVLDGRKEVEKVDTIIGDGMSGAEDGFIDVARVSHPTGIISERETIFFVDTDGKSHAKLPSLLKAEQRIEKAEKTLMRIPQNAKAKFKVSSRTSFIASEHN</sequence>
<protein>
    <submittedName>
        <fullName evidence="1">Uncharacterized protein</fullName>
    </submittedName>
</protein>
<evidence type="ECO:0000313" key="2">
    <source>
        <dbReference type="Proteomes" id="UP000275408"/>
    </source>
</evidence>
<accession>A0A3M6T8Y8</accession>
<name>A0A3M6T8Y8_POCDA</name>
<dbReference type="EMBL" id="RCHS01004067">
    <property type="protein sequence ID" value="RMX37880.1"/>
    <property type="molecule type" value="Genomic_DNA"/>
</dbReference>
<proteinExistence type="predicted"/>
<gene>
    <name evidence="1" type="ORF">pdam_00007026</name>
</gene>
<comment type="caution">
    <text evidence="1">The sequence shown here is derived from an EMBL/GenBank/DDBJ whole genome shotgun (WGS) entry which is preliminary data.</text>
</comment>
<evidence type="ECO:0000313" key="1">
    <source>
        <dbReference type="EMBL" id="RMX37880.1"/>
    </source>
</evidence>
<keyword evidence="2" id="KW-1185">Reference proteome</keyword>